<organism evidence="2 3">
    <name type="scientific">Stylosanthes scabra</name>
    <dbReference type="NCBI Taxonomy" id="79078"/>
    <lineage>
        <taxon>Eukaryota</taxon>
        <taxon>Viridiplantae</taxon>
        <taxon>Streptophyta</taxon>
        <taxon>Embryophyta</taxon>
        <taxon>Tracheophyta</taxon>
        <taxon>Spermatophyta</taxon>
        <taxon>Magnoliopsida</taxon>
        <taxon>eudicotyledons</taxon>
        <taxon>Gunneridae</taxon>
        <taxon>Pentapetalae</taxon>
        <taxon>rosids</taxon>
        <taxon>fabids</taxon>
        <taxon>Fabales</taxon>
        <taxon>Fabaceae</taxon>
        <taxon>Papilionoideae</taxon>
        <taxon>50 kb inversion clade</taxon>
        <taxon>dalbergioids sensu lato</taxon>
        <taxon>Dalbergieae</taxon>
        <taxon>Pterocarpus clade</taxon>
        <taxon>Stylosanthes</taxon>
    </lineage>
</organism>
<evidence type="ECO:0000313" key="3">
    <source>
        <dbReference type="Proteomes" id="UP001341840"/>
    </source>
</evidence>
<sequence>MVSLEERRGTAARNVVGDEAEGGSKLGRKRRRREEDDGTEEDAGRTVVGVGFGVGSNSEDVRSVLIGEKD</sequence>
<feature type="region of interest" description="Disordered" evidence="1">
    <location>
        <begin position="1"/>
        <end position="70"/>
    </location>
</feature>
<proteinExistence type="predicted"/>
<accession>A0ABU6S1F6</accession>
<feature type="non-terminal residue" evidence="2">
    <location>
        <position position="70"/>
    </location>
</feature>
<evidence type="ECO:0000313" key="2">
    <source>
        <dbReference type="EMBL" id="MED6130221.1"/>
    </source>
</evidence>
<protein>
    <submittedName>
        <fullName evidence="2">Uncharacterized protein</fullName>
    </submittedName>
</protein>
<keyword evidence="3" id="KW-1185">Reference proteome</keyword>
<feature type="compositionally biased region" description="Basic and acidic residues" evidence="1">
    <location>
        <begin position="59"/>
        <end position="70"/>
    </location>
</feature>
<dbReference type="Proteomes" id="UP001341840">
    <property type="component" value="Unassembled WGS sequence"/>
</dbReference>
<name>A0ABU6S1F6_9FABA</name>
<evidence type="ECO:0000256" key="1">
    <source>
        <dbReference type="SAM" id="MobiDB-lite"/>
    </source>
</evidence>
<reference evidence="2 3" key="1">
    <citation type="journal article" date="2023" name="Plants (Basel)">
        <title>Bridging the Gap: Combining Genomics and Transcriptomics Approaches to Understand Stylosanthes scabra, an Orphan Legume from the Brazilian Caatinga.</title>
        <authorList>
            <person name="Ferreira-Neto J.R.C."/>
            <person name="da Silva M.D."/>
            <person name="Binneck E."/>
            <person name="de Melo N.F."/>
            <person name="da Silva R.H."/>
            <person name="de Melo A.L.T.M."/>
            <person name="Pandolfi V."/>
            <person name="Bustamante F.O."/>
            <person name="Brasileiro-Vidal A.C."/>
            <person name="Benko-Iseppon A.M."/>
        </authorList>
    </citation>
    <scope>NUCLEOTIDE SEQUENCE [LARGE SCALE GENOMIC DNA]</scope>
    <source>
        <tissue evidence="2">Leaves</tissue>
    </source>
</reference>
<comment type="caution">
    <text evidence="2">The sequence shown here is derived from an EMBL/GenBank/DDBJ whole genome shotgun (WGS) entry which is preliminary data.</text>
</comment>
<gene>
    <name evidence="2" type="ORF">PIB30_115915</name>
</gene>
<dbReference type="EMBL" id="JASCZI010044663">
    <property type="protein sequence ID" value="MED6130221.1"/>
    <property type="molecule type" value="Genomic_DNA"/>
</dbReference>